<dbReference type="PROSITE" id="PS01124">
    <property type="entry name" value="HTH_ARAC_FAMILY_2"/>
    <property type="match status" value="1"/>
</dbReference>
<dbReference type="SUPFAM" id="SSF51182">
    <property type="entry name" value="RmlC-like cupins"/>
    <property type="match status" value="1"/>
</dbReference>
<dbReference type="EMBL" id="CP000155">
    <property type="protein sequence ID" value="ABC33302.1"/>
    <property type="molecule type" value="Genomic_DNA"/>
</dbReference>
<sequence>MTVSSPLKVLRLDIGADQSRDLHARSEGQLYWLEQGAIFCRSDRFHWLTAPRQLTWIPPGCQHDARPLSTVRGVLLHLREDLTFVLPKEPVALEPHRLLEATLLRLIELCPESDWLERHEHLLQVFLWEAREATPLRQRLPMPHDPRLLRMANSLWRAPESNPGLDALALEYGFSRRTLTRKFMQETGASLSQWTQHAKLLRALELLAANESVSSAAFGVGYQSVSTFCAVFKQVFGMSPGDYKRRFLNR</sequence>
<accession>Q2S7S2</accession>
<dbReference type="InterPro" id="IPR020449">
    <property type="entry name" value="Tscrpt_reg_AraC-type_HTH"/>
</dbReference>
<dbReference type="STRING" id="349521.HCH_06671"/>
<dbReference type="OrthoDB" id="5949386at2"/>
<feature type="domain" description="HTH araC/xylS-type" evidence="4">
    <location>
        <begin position="165"/>
        <end position="246"/>
    </location>
</feature>
<evidence type="ECO:0000256" key="3">
    <source>
        <dbReference type="ARBA" id="ARBA00023163"/>
    </source>
</evidence>
<dbReference type="eggNOG" id="COG2207">
    <property type="taxonomic scope" value="Bacteria"/>
</dbReference>
<dbReference type="HOGENOM" id="CLU_000445_87_0_6"/>
<organism evidence="5 6">
    <name type="scientific">Hahella chejuensis (strain KCTC 2396)</name>
    <dbReference type="NCBI Taxonomy" id="349521"/>
    <lineage>
        <taxon>Bacteria</taxon>
        <taxon>Pseudomonadati</taxon>
        <taxon>Pseudomonadota</taxon>
        <taxon>Gammaproteobacteria</taxon>
        <taxon>Oceanospirillales</taxon>
        <taxon>Hahellaceae</taxon>
        <taxon>Hahella</taxon>
    </lineage>
</organism>
<dbReference type="PRINTS" id="PR00032">
    <property type="entry name" value="HTHARAC"/>
</dbReference>
<name>Q2S7S2_HAHCH</name>
<dbReference type="GO" id="GO:0043565">
    <property type="term" value="F:sequence-specific DNA binding"/>
    <property type="evidence" value="ECO:0007669"/>
    <property type="project" value="InterPro"/>
</dbReference>
<dbReference type="InterPro" id="IPR018060">
    <property type="entry name" value="HTH_AraC"/>
</dbReference>
<dbReference type="Proteomes" id="UP000000238">
    <property type="component" value="Chromosome"/>
</dbReference>
<dbReference type="PROSITE" id="PS00041">
    <property type="entry name" value="HTH_ARAC_FAMILY_1"/>
    <property type="match status" value="1"/>
</dbReference>
<dbReference type="InterPro" id="IPR018062">
    <property type="entry name" value="HTH_AraC-typ_CS"/>
</dbReference>
<keyword evidence="2 5" id="KW-0238">DNA-binding</keyword>
<dbReference type="KEGG" id="hch:HCH_06671"/>
<dbReference type="SMART" id="SM00342">
    <property type="entry name" value="HTH_ARAC"/>
    <property type="match status" value="1"/>
</dbReference>
<evidence type="ECO:0000313" key="6">
    <source>
        <dbReference type="Proteomes" id="UP000000238"/>
    </source>
</evidence>
<evidence type="ECO:0000256" key="1">
    <source>
        <dbReference type="ARBA" id="ARBA00023015"/>
    </source>
</evidence>
<keyword evidence="1" id="KW-0805">Transcription regulation</keyword>
<protein>
    <submittedName>
        <fullName evidence="5">AraC-type DNA-binding domain-containing protein</fullName>
    </submittedName>
</protein>
<dbReference type="GO" id="GO:0003700">
    <property type="term" value="F:DNA-binding transcription factor activity"/>
    <property type="evidence" value="ECO:0007669"/>
    <property type="project" value="InterPro"/>
</dbReference>
<dbReference type="SUPFAM" id="SSF46689">
    <property type="entry name" value="Homeodomain-like"/>
    <property type="match status" value="2"/>
</dbReference>
<evidence type="ECO:0000256" key="2">
    <source>
        <dbReference type="ARBA" id="ARBA00023125"/>
    </source>
</evidence>
<keyword evidence="6" id="KW-1185">Reference proteome</keyword>
<gene>
    <name evidence="5" type="ordered locus">HCH_06671</name>
</gene>
<evidence type="ECO:0000313" key="5">
    <source>
        <dbReference type="EMBL" id="ABC33302.1"/>
    </source>
</evidence>
<dbReference type="Gene3D" id="1.10.10.60">
    <property type="entry name" value="Homeodomain-like"/>
    <property type="match status" value="1"/>
</dbReference>
<proteinExistence type="predicted"/>
<evidence type="ECO:0000259" key="4">
    <source>
        <dbReference type="PROSITE" id="PS01124"/>
    </source>
</evidence>
<reference evidence="5 6" key="1">
    <citation type="journal article" date="2005" name="Nucleic Acids Res.">
        <title>Genomic blueprint of Hahella chejuensis, a marine microbe producing an algicidal agent.</title>
        <authorList>
            <person name="Jeong H."/>
            <person name="Yim J.H."/>
            <person name="Lee C."/>
            <person name="Choi S.-H."/>
            <person name="Park Y.K."/>
            <person name="Yoon S.H."/>
            <person name="Hur C.-G."/>
            <person name="Kang H.-Y."/>
            <person name="Kim D."/>
            <person name="Lee H.H."/>
            <person name="Park K.H."/>
            <person name="Park S.-H."/>
            <person name="Park H.-S."/>
            <person name="Lee H.K."/>
            <person name="Oh T.K."/>
            <person name="Kim J.F."/>
        </authorList>
    </citation>
    <scope>NUCLEOTIDE SEQUENCE [LARGE SCALE GENOMIC DNA]</scope>
    <source>
        <strain evidence="5 6">KCTC 2396</strain>
    </source>
</reference>
<keyword evidence="3" id="KW-0804">Transcription</keyword>
<dbReference type="Pfam" id="PF12833">
    <property type="entry name" value="HTH_18"/>
    <property type="match status" value="1"/>
</dbReference>
<dbReference type="InterPro" id="IPR011051">
    <property type="entry name" value="RmlC_Cupin_sf"/>
</dbReference>
<dbReference type="PANTHER" id="PTHR11019">
    <property type="entry name" value="HTH-TYPE TRANSCRIPTIONAL REGULATOR NIMR"/>
    <property type="match status" value="1"/>
</dbReference>
<dbReference type="InterPro" id="IPR009057">
    <property type="entry name" value="Homeodomain-like_sf"/>
</dbReference>
<dbReference type="RefSeq" id="WP_011400354.1">
    <property type="nucleotide sequence ID" value="NC_007645.1"/>
</dbReference>
<dbReference type="PANTHER" id="PTHR11019:SF159">
    <property type="entry name" value="TRANSCRIPTIONAL REGULATOR-RELATED"/>
    <property type="match status" value="1"/>
</dbReference>
<dbReference type="AlphaFoldDB" id="Q2S7S2"/>